<accession>A0A3A3G124</accession>
<comment type="similarity">
    <text evidence="1">Belongs to the short-chain dehydrogenases/reductases (SDR) family.</text>
</comment>
<evidence type="ECO:0000256" key="2">
    <source>
        <dbReference type="ARBA" id="ARBA00023002"/>
    </source>
</evidence>
<dbReference type="Proteomes" id="UP000266327">
    <property type="component" value="Unassembled WGS sequence"/>
</dbReference>
<dbReference type="Gene3D" id="3.40.50.720">
    <property type="entry name" value="NAD(P)-binding Rossmann-like Domain"/>
    <property type="match status" value="1"/>
</dbReference>
<dbReference type="GO" id="GO:0016491">
    <property type="term" value="F:oxidoreductase activity"/>
    <property type="evidence" value="ECO:0007669"/>
    <property type="project" value="UniProtKB-KW"/>
</dbReference>
<dbReference type="FunFam" id="3.40.50.720:FF:000084">
    <property type="entry name" value="Short-chain dehydrogenase reductase"/>
    <property type="match status" value="1"/>
</dbReference>
<dbReference type="PRINTS" id="PR00081">
    <property type="entry name" value="GDHRDH"/>
</dbReference>
<dbReference type="EMBL" id="QYUQ01000002">
    <property type="protein sequence ID" value="RJG01335.1"/>
    <property type="molecule type" value="Genomic_DNA"/>
</dbReference>
<gene>
    <name evidence="3" type="ORF">D3878_06850</name>
</gene>
<dbReference type="PANTHER" id="PTHR24321">
    <property type="entry name" value="DEHYDROGENASES, SHORT CHAIN"/>
    <property type="match status" value="1"/>
</dbReference>
<dbReference type="NCBIfam" id="NF005559">
    <property type="entry name" value="PRK07231.1"/>
    <property type="match status" value="1"/>
</dbReference>
<keyword evidence="4" id="KW-1185">Reference proteome</keyword>
<dbReference type="InterPro" id="IPR036291">
    <property type="entry name" value="NAD(P)-bd_dom_sf"/>
</dbReference>
<dbReference type="InterPro" id="IPR002347">
    <property type="entry name" value="SDR_fam"/>
</dbReference>
<evidence type="ECO:0000313" key="3">
    <source>
        <dbReference type="EMBL" id="RJG01335.1"/>
    </source>
</evidence>
<sequence>MGKLNGKVAIVTGATQGIGKATAKLFAAEGSTVVVAGIVDSDGEAVVAEIKRDGGKALYHHLDVTREEAWNDLADRLRAETGGFDIVVNNAGIHVWKPIEDTTESDWDLMQRVNVEGTWLGIRCAFREMARAGRGGSVVNVSSLRGILGSPNMTGYCATKGAVTTMTKAAALEGAAFKPPIRVNSIHPGASMTNLITGLDNHEEIAKAFATQIPLGRVSQPAEIAEAILFFASDDAIYAVGAELIVDGGMGAG</sequence>
<reference evidence="4" key="1">
    <citation type="submission" date="2018-09" db="EMBL/GenBank/DDBJ databases">
        <authorList>
            <person name="Zhu H."/>
        </authorList>
    </citation>
    <scope>NUCLEOTIDE SEQUENCE [LARGE SCALE GENOMIC DNA]</scope>
    <source>
        <strain evidence="4">K1S02-23</strain>
    </source>
</reference>
<dbReference type="Pfam" id="PF13561">
    <property type="entry name" value="adh_short_C2"/>
    <property type="match status" value="1"/>
</dbReference>
<organism evidence="3 4">
    <name type="scientific">Noviherbaspirillum sedimenti</name>
    <dbReference type="NCBI Taxonomy" id="2320865"/>
    <lineage>
        <taxon>Bacteria</taxon>
        <taxon>Pseudomonadati</taxon>
        <taxon>Pseudomonadota</taxon>
        <taxon>Betaproteobacteria</taxon>
        <taxon>Burkholderiales</taxon>
        <taxon>Oxalobacteraceae</taxon>
        <taxon>Noviherbaspirillum</taxon>
    </lineage>
</organism>
<dbReference type="InterPro" id="IPR020904">
    <property type="entry name" value="Sc_DH/Rdtase_CS"/>
</dbReference>
<proteinExistence type="inferred from homology"/>
<dbReference type="SUPFAM" id="SSF51735">
    <property type="entry name" value="NAD(P)-binding Rossmann-fold domains"/>
    <property type="match status" value="1"/>
</dbReference>
<dbReference type="OrthoDB" id="6823797at2"/>
<protein>
    <submittedName>
        <fullName evidence="3">SDR family oxidoreductase</fullName>
    </submittedName>
</protein>
<dbReference type="PANTHER" id="PTHR24321:SF15">
    <property type="entry name" value="OXIDOREDUCTASE UCPA"/>
    <property type="match status" value="1"/>
</dbReference>
<evidence type="ECO:0000313" key="4">
    <source>
        <dbReference type="Proteomes" id="UP000266327"/>
    </source>
</evidence>
<dbReference type="AlphaFoldDB" id="A0A3A3G124"/>
<name>A0A3A3G124_9BURK</name>
<dbReference type="PRINTS" id="PR00080">
    <property type="entry name" value="SDRFAMILY"/>
</dbReference>
<keyword evidence="2" id="KW-0560">Oxidoreductase</keyword>
<comment type="caution">
    <text evidence="3">The sequence shown here is derived from an EMBL/GenBank/DDBJ whole genome shotgun (WGS) entry which is preliminary data.</text>
</comment>
<evidence type="ECO:0000256" key="1">
    <source>
        <dbReference type="ARBA" id="ARBA00006484"/>
    </source>
</evidence>
<dbReference type="RefSeq" id="WP_119784784.1">
    <property type="nucleotide sequence ID" value="NZ_QYUQ01000002.1"/>
</dbReference>
<dbReference type="PROSITE" id="PS00061">
    <property type="entry name" value="ADH_SHORT"/>
    <property type="match status" value="1"/>
</dbReference>